<evidence type="ECO:0000313" key="2">
    <source>
        <dbReference type="EMBL" id="KAB1065509.1"/>
    </source>
</evidence>
<dbReference type="RefSeq" id="WP_151166333.1">
    <property type="nucleotide sequence ID" value="NZ_WACR01000002.1"/>
</dbReference>
<name>A0A6N6MD45_9FLAO</name>
<dbReference type="EMBL" id="WACR01000002">
    <property type="protein sequence ID" value="KAB1065509.1"/>
    <property type="molecule type" value="Genomic_DNA"/>
</dbReference>
<accession>A0A6N6MD45</accession>
<feature type="transmembrane region" description="Helical" evidence="1">
    <location>
        <begin position="38"/>
        <end position="56"/>
    </location>
</feature>
<dbReference type="AlphaFoldDB" id="A0A6N6MD45"/>
<keyword evidence="3" id="KW-1185">Reference proteome</keyword>
<evidence type="ECO:0000256" key="1">
    <source>
        <dbReference type="SAM" id="Phobius"/>
    </source>
</evidence>
<reference evidence="2 3" key="1">
    <citation type="submission" date="2019-09" db="EMBL/GenBank/DDBJ databases">
        <title>Genomes of Cryomorphaceae.</title>
        <authorList>
            <person name="Bowman J.P."/>
        </authorList>
    </citation>
    <scope>NUCLEOTIDE SEQUENCE [LARGE SCALE GENOMIC DNA]</scope>
    <source>
        <strain evidence="2 3">KCTC 52047</strain>
    </source>
</reference>
<organism evidence="2 3">
    <name type="scientific">Salibacter halophilus</name>
    <dbReference type="NCBI Taxonomy" id="1803916"/>
    <lineage>
        <taxon>Bacteria</taxon>
        <taxon>Pseudomonadati</taxon>
        <taxon>Bacteroidota</taxon>
        <taxon>Flavobacteriia</taxon>
        <taxon>Flavobacteriales</taxon>
        <taxon>Salibacteraceae</taxon>
        <taxon>Salibacter</taxon>
    </lineage>
</organism>
<proteinExistence type="predicted"/>
<evidence type="ECO:0000313" key="3">
    <source>
        <dbReference type="Proteomes" id="UP000435357"/>
    </source>
</evidence>
<feature type="transmembrane region" description="Helical" evidence="1">
    <location>
        <begin position="12"/>
        <end position="32"/>
    </location>
</feature>
<protein>
    <submittedName>
        <fullName evidence="2">Uncharacterized protein</fullName>
    </submittedName>
</protein>
<keyword evidence="1" id="KW-1133">Transmembrane helix</keyword>
<dbReference type="Proteomes" id="UP000435357">
    <property type="component" value="Unassembled WGS sequence"/>
</dbReference>
<sequence>MSINNKLLPKLSLLFVIASAGIYGIVLTLHFITSFGNLEYIAGFPMLITLIGLTLYKSKVLHSYSSYPDYIEFTTGNLFTTDEFVLKRGSKRIVKDDIEEVAIKGSLFWKRLVISVRGTHRSHMFKIPLLIVSKKKSIQMIEDIVGAPMSEIWEANVETQERVVDGHEVGQIAFN</sequence>
<keyword evidence="1" id="KW-0472">Membrane</keyword>
<keyword evidence="1" id="KW-0812">Transmembrane</keyword>
<gene>
    <name evidence="2" type="ORF">F3059_02320</name>
</gene>
<comment type="caution">
    <text evidence="2">The sequence shown here is derived from an EMBL/GenBank/DDBJ whole genome shotgun (WGS) entry which is preliminary data.</text>
</comment>